<evidence type="ECO:0000259" key="9">
    <source>
        <dbReference type="Pfam" id="PF05010"/>
    </source>
</evidence>
<comment type="subcellular location">
    <subcellularLocation>
        <location evidence="1">Cytoplasm</location>
        <location evidence="1">Cytoskeleton</location>
    </subcellularLocation>
</comment>
<feature type="coiled-coil region" evidence="7">
    <location>
        <begin position="1673"/>
        <end position="1764"/>
    </location>
</feature>
<evidence type="ECO:0000256" key="8">
    <source>
        <dbReference type="SAM" id="MobiDB-lite"/>
    </source>
</evidence>
<feature type="region of interest" description="Disordered" evidence="8">
    <location>
        <begin position="1467"/>
        <end position="1491"/>
    </location>
</feature>
<feature type="region of interest" description="Disordered" evidence="8">
    <location>
        <begin position="1280"/>
        <end position="1310"/>
    </location>
</feature>
<dbReference type="InterPro" id="IPR007707">
    <property type="entry name" value="TACC_C"/>
</dbReference>
<proteinExistence type="inferred from homology"/>
<dbReference type="Gene3D" id="1.20.5.1700">
    <property type="match status" value="1"/>
</dbReference>
<feature type="region of interest" description="Disordered" evidence="8">
    <location>
        <begin position="153"/>
        <end position="186"/>
    </location>
</feature>
<gene>
    <name evidence="10" type="ORF">PLXY2_LOCUS9099</name>
</gene>
<evidence type="ECO:0000256" key="6">
    <source>
        <dbReference type="ARBA" id="ARBA00023212"/>
    </source>
</evidence>
<organism evidence="10 11">
    <name type="scientific">Plutella xylostella</name>
    <name type="common">Diamondback moth</name>
    <name type="synonym">Plutella maculipennis</name>
    <dbReference type="NCBI Taxonomy" id="51655"/>
    <lineage>
        <taxon>Eukaryota</taxon>
        <taxon>Metazoa</taxon>
        <taxon>Ecdysozoa</taxon>
        <taxon>Arthropoda</taxon>
        <taxon>Hexapoda</taxon>
        <taxon>Insecta</taxon>
        <taxon>Pterygota</taxon>
        <taxon>Neoptera</taxon>
        <taxon>Endopterygota</taxon>
        <taxon>Lepidoptera</taxon>
        <taxon>Glossata</taxon>
        <taxon>Ditrysia</taxon>
        <taxon>Yponomeutoidea</taxon>
        <taxon>Plutellidae</taxon>
        <taxon>Plutella</taxon>
    </lineage>
</organism>
<dbReference type="Proteomes" id="UP000653454">
    <property type="component" value="Unassembled WGS sequence"/>
</dbReference>
<feature type="compositionally biased region" description="Polar residues" evidence="8">
    <location>
        <begin position="1118"/>
        <end position="1129"/>
    </location>
</feature>
<reference evidence="10" key="1">
    <citation type="submission" date="2020-11" db="EMBL/GenBank/DDBJ databases">
        <authorList>
            <person name="Whiteford S."/>
        </authorList>
    </citation>
    <scope>NUCLEOTIDE SEQUENCE</scope>
</reference>
<evidence type="ECO:0000256" key="1">
    <source>
        <dbReference type="ARBA" id="ARBA00004245"/>
    </source>
</evidence>
<dbReference type="GO" id="GO:0007097">
    <property type="term" value="P:nuclear migration"/>
    <property type="evidence" value="ECO:0007669"/>
    <property type="project" value="TreeGrafter"/>
</dbReference>
<dbReference type="GO" id="GO:0005737">
    <property type="term" value="C:cytoplasm"/>
    <property type="evidence" value="ECO:0007669"/>
    <property type="project" value="TreeGrafter"/>
</dbReference>
<feature type="compositionally biased region" description="Basic and acidic residues" evidence="8">
    <location>
        <begin position="1291"/>
        <end position="1304"/>
    </location>
</feature>
<evidence type="ECO:0000313" key="11">
    <source>
        <dbReference type="Proteomes" id="UP000653454"/>
    </source>
</evidence>
<dbReference type="FunFam" id="1.20.5.1700:FF:000001">
    <property type="entry name" value="Transforming acidic coiled-coil-containing protein 1 isoform 2"/>
    <property type="match status" value="1"/>
</dbReference>
<feature type="domain" description="Transforming acidic coiled-coil-containing protein C-terminal" evidence="9">
    <location>
        <begin position="1568"/>
        <end position="1762"/>
    </location>
</feature>
<keyword evidence="6" id="KW-0206">Cytoskeleton</keyword>
<keyword evidence="4" id="KW-0597">Phosphoprotein</keyword>
<dbReference type="PANTHER" id="PTHR13924:SF10">
    <property type="entry name" value="TRANSFORMING ACIDIC COILED-COIL PROTEIN, ISOFORM K"/>
    <property type="match status" value="1"/>
</dbReference>
<dbReference type="PANTHER" id="PTHR13924">
    <property type="entry name" value="TRANSFORMING ACIDIC COILED-COIL CONTAINING PROTEIN 1/2"/>
    <property type="match status" value="1"/>
</dbReference>
<dbReference type="Pfam" id="PF05010">
    <property type="entry name" value="TACC_C"/>
    <property type="match status" value="1"/>
</dbReference>
<evidence type="ECO:0000256" key="2">
    <source>
        <dbReference type="ARBA" id="ARBA00009423"/>
    </source>
</evidence>
<comment type="caution">
    <text evidence="10">The sequence shown here is derived from an EMBL/GenBank/DDBJ whole genome shotgun (WGS) entry which is preliminary data.</text>
</comment>
<evidence type="ECO:0000256" key="4">
    <source>
        <dbReference type="ARBA" id="ARBA00022553"/>
    </source>
</evidence>
<feature type="region of interest" description="Disordered" evidence="8">
    <location>
        <begin position="1118"/>
        <end position="1139"/>
    </location>
</feature>
<keyword evidence="11" id="KW-1185">Reference proteome</keyword>
<evidence type="ECO:0000256" key="3">
    <source>
        <dbReference type="ARBA" id="ARBA00022490"/>
    </source>
</evidence>
<evidence type="ECO:0000256" key="7">
    <source>
        <dbReference type="SAM" id="Coils"/>
    </source>
</evidence>
<sequence>MAHHAEPMDIDDEGEFDNKENSFHHNNVARATEKGYEELDVSELNMKLRYSFTPASSPMSKSYTVNCLDNKSLESDDLNNTAIENNLSQSFNSTITKCDTFVKSPKSLPLQALPSEHFADGTRNSSILRPLDGTVTAENYDDNVTVTVTGAHDSDENISLPSTSSSPPCTPEATTPVKDVTKPSGSPILRGIKNVLNMFRPSQSPIPTDELDGINVAQEILSPTEESDTSINVKPESVLASTPLAANIRQKEKSSPMKESLVFNDDLEKELRWKDETTIIFSKEKIPIHKLFFQETRPSTSPDNSNATFSSGQDSMAAEVDGNMNTSVEPMDISQNDSVLKDKTMTDTHTAAGLPPSVNELKDITMGTDKDESVFLDCETTFSMSESQLLNATEDNVPIDKITNTEELENSNSIANVSNLTVTNVKLDGDSIKLEDTMSLKSALGDTPKKPFTVAEYIVANKPVTSEDLSLESTQTRLLSLEDTLQHKSLILAEDERTKDSEHQDTNAQTNIVDETVNVKELSTDRIVDNIPDLLSNTIVCPNDLPTLPSDDEFDDAQAKIDTNNILESSKLQVNMTNDNDSTPIVPNASDKHQNNVNSEHAIEKITHSDIIVVEHHSASVCMSKEINKTQDGLEKAEEITSALSQAEISYQTPSKDNGNNEESLNSTVDVISNISDVIAEMSDSKKDDYDFTTSQHINDNGKPKDVVVKDALSRNNDIETIMNCEALNVTTESETLLNMQKQQPTEHSILENVKVAYHNISKIVEDNEKCHMNSTQVIIDHSNLCADGPVSVSKEILNLNEVKVTPAESIKPVSETGPDVENLGEELIISETNSPYVSLSAQNDTVSMVDNKFEDITIAEKNDNPYGSLSVKNDTVSMVENKFEDIAIAEKIESPYVSLSAQNEIDYTDIQGSTHIKFEDITVSEKEETSSSPPICSKGHSMDVQDKLQDALEHKQFENKSMLDEANRSSSPPICSKGYNINFDEIENPFASKTKIRLSPPPGVNLDQTFESTNKPGVNTCQQKLNFSSDDPEPVEVISTVEPSQADITESEEKICSNIVMKNILPEVENNTKEPVINVEKTAETEVQLNSQKINESTSGNAVEQDNLSNNLQDVNSTISISDPTTSHHTQKADTNEKIEEEEMNFVKETESLSLASSLDLVAKNTSSSEQSAYYSAGASSSETTEQASIYALPDFDDNNVDPFVTSSKMRSSPITVSDDNPFVTKNKMASSPVTSYIHENTESATKDSTHTVDVKPSIEFKSLTDEFNLSMQKDITQNMNSSACSESSKATEEKDTTVREVHTEDEETMEGPFIEAHLESDIGKSCDIESEKVELNDFTDLPVQESDENFEGGEMFIDADAFDFLMNQNKSSEVADNGKESLFLKFDPLFAKRVNSDGIVDALSKIKRRQSTPKKMRPPPPPQDLMYLDKSPTPGPSNVVFAGEDLPTDRIEDCNVTVQKPTMAVPPAVNPEVTPRKKATTPTRTTNRLSMNFTSPAMAVIDKLLSLSGSHSPDNRDNALPQMAREHQESDRALMQLRELLAEKELNVHHLRCESKELKERLGVLETQITTLEKANEKRLENIKDLNEKLAEKNQINKNMSAVVEEYEKTIAGLIAGIEDDKKRHAEERMLLIKDRDEQTAHLASMENAFSDLHSKYEKCKQIILSYKAKEDTYRNSIKEFEENLLKMQNNYELLKQHATSKLNHANTELEKINRSHESEVLKLNAMIKRKDLHISSLEETLAQKTKANEELTAICDELINKVG</sequence>
<comment type="similarity">
    <text evidence="2">Belongs to the TACC family.</text>
</comment>
<name>A0A8S4FIX3_PLUXY</name>
<dbReference type="InterPro" id="IPR039915">
    <property type="entry name" value="TACC"/>
</dbReference>
<evidence type="ECO:0000313" key="10">
    <source>
        <dbReference type="EMBL" id="CAG9128188.1"/>
    </source>
</evidence>
<dbReference type="GO" id="GO:0005856">
    <property type="term" value="C:cytoskeleton"/>
    <property type="evidence" value="ECO:0007669"/>
    <property type="project" value="UniProtKB-SubCell"/>
</dbReference>
<feature type="compositionally biased region" description="Polar residues" evidence="8">
    <location>
        <begin position="1280"/>
        <end position="1290"/>
    </location>
</feature>
<protein>
    <submittedName>
        <fullName evidence="10">(diamondback moth) hypothetical protein</fullName>
    </submittedName>
</protein>
<keyword evidence="5 7" id="KW-0175">Coiled coil</keyword>
<accession>A0A8S4FIX3</accession>
<feature type="region of interest" description="Disordered" evidence="8">
    <location>
        <begin position="1"/>
        <end position="34"/>
    </location>
</feature>
<dbReference type="EMBL" id="CAJHNJ030000035">
    <property type="protein sequence ID" value="CAG9128188.1"/>
    <property type="molecule type" value="Genomic_DNA"/>
</dbReference>
<keyword evidence="3" id="KW-0963">Cytoplasm</keyword>
<evidence type="ECO:0000256" key="5">
    <source>
        <dbReference type="ARBA" id="ARBA00023054"/>
    </source>
</evidence>
<feature type="coiled-coil region" evidence="7">
    <location>
        <begin position="1529"/>
        <end position="1612"/>
    </location>
</feature>
<dbReference type="GO" id="GO:0007052">
    <property type="term" value="P:mitotic spindle organization"/>
    <property type="evidence" value="ECO:0007669"/>
    <property type="project" value="InterPro"/>
</dbReference>
<feature type="compositionally biased region" description="Low complexity" evidence="8">
    <location>
        <begin position="159"/>
        <end position="176"/>
    </location>
</feature>